<evidence type="ECO:0000313" key="9">
    <source>
        <dbReference type="Proteomes" id="UP000182334"/>
    </source>
</evidence>
<feature type="repeat" description="WD" evidence="4">
    <location>
        <begin position="280"/>
        <end position="321"/>
    </location>
</feature>
<feature type="repeat" description="WD" evidence="4">
    <location>
        <begin position="39"/>
        <end position="73"/>
    </location>
</feature>
<feature type="repeat" description="WD" evidence="4">
    <location>
        <begin position="84"/>
        <end position="125"/>
    </location>
</feature>
<dbReference type="SUPFAM" id="SSF50978">
    <property type="entry name" value="WD40 repeat-like"/>
    <property type="match status" value="1"/>
</dbReference>
<evidence type="ECO:0000313" key="6">
    <source>
        <dbReference type="EMBL" id="SGZ56059.1"/>
    </source>
</evidence>
<keyword evidence="9" id="KW-1185">Reference proteome</keyword>
<accession>A0A1L0BXT2</accession>
<reference evidence="8 9" key="1">
    <citation type="submission" date="2016-10" db="EMBL/GenBank/DDBJ databases">
        <authorList>
            <person name="de Groot N.N."/>
        </authorList>
    </citation>
    <scope>NUCLEOTIDE SEQUENCE [LARGE SCALE GENOMIC DNA]</scope>
    <source>
        <strain evidence="7 9">CBS 141442</strain>
        <strain evidence="6 8">PYCC 4715</strain>
    </source>
</reference>
<dbReference type="AlphaFoldDB" id="A0A1L0BXT2"/>
<proteinExistence type="inferred from homology"/>
<dbReference type="Pfam" id="PF00400">
    <property type="entry name" value="WD40"/>
    <property type="match status" value="4"/>
</dbReference>
<dbReference type="SMART" id="SM00320">
    <property type="entry name" value="WD40"/>
    <property type="match status" value="5"/>
</dbReference>
<evidence type="ECO:0000256" key="4">
    <source>
        <dbReference type="PROSITE-ProRule" id="PRU00221"/>
    </source>
</evidence>
<evidence type="ECO:0000313" key="7">
    <source>
        <dbReference type="EMBL" id="SGZ56063.1"/>
    </source>
</evidence>
<evidence type="ECO:0000256" key="1">
    <source>
        <dbReference type="ARBA" id="ARBA00007830"/>
    </source>
</evidence>
<evidence type="ECO:0000313" key="8">
    <source>
        <dbReference type="Proteomes" id="UP000182259"/>
    </source>
</evidence>
<dbReference type="Proteomes" id="UP000182334">
    <property type="component" value="Chromosome V"/>
</dbReference>
<keyword evidence="2 4" id="KW-0853">WD repeat</keyword>
<dbReference type="InterPro" id="IPR036322">
    <property type="entry name" value="WD40_repeat_dom_sf"/>
</dbReference>
<evidence type="ECO:0000256" key="2">
    <source>
        <dbReference type="ARBA" id="ARBA00022574"/>
    </source>
</evidence>
<evidence type="ECO:0000256" key="3">
    <source>
        <dbReference type="ARBA" id="ARBA00022737"/>
    </source>
</evidence>
<gene>
    <name evidence="6" type="ORF">SAMEA4029009_CIC11G00000005711</name>
    <name evidence="7" type="ORF">SAMEA4029010_CIC11G00000001387</name>
</gene>
<dbReference type="FunFam" id="2.130.10.10:FF:000190">
    <property type="entry name" value="Nuclear pore complex subunit"/>
    <property type="match status" value="1"/>
</dbReference>
<dbReference type="InterPro" id="IPR001680">
    <property type="entry name" value="WD40_rpt"/>
</dbReference>
<feature type="region of interest" description="Disordered" evidence="5">
    <location>
        <begin position="359"/>
        <end position="382"/>
    </location>
</feature>
<comment type="similarity">
    <text evidence="1">Belongs to the WD repeat rae1 family.</text>
</comment>
<dbReference type="OrthoDB" id="256303at2759"/>
<dbReference type="EMBL" id="LT635767">
    <property type="protein sequence ID" value="SGZ56059.1"/>
    <property type="molecule type" value="Genomic_DNA"/>
</dbReference>
<dbReference type="PANTHER" id="PTHR10971">
    <property type="entry name" value="MRNA EXPORT FACTOR AND BUB3"/>
    <property type="match status" value="1"/>
</dbReference>
<protein>
    <submittedName>
        <fullName evidence="7">CIC11C00000001387</fullName>
    </submittedName>
    <submittedName>
        <fullName evidence="6">CIC11C00000005711</fullName>
    </submittedName>
</protein>
<name>A0A1L0BXT2_9ASCO</name>
<feature type="repeat" description="WD" evidence="4">
    <location>
        <begin position="144"/>
        <end position="170"/>
    </location>
</feature>
<organism evidence="6 8">
    <name type="scientific">Sungouiella intermedia</name>
    <dbReference type="NCBI Taxonomy" id="45354"/>
    <lineage>
        <taxon>Eukaryota</taxon>
        <taxon>Fungi</taxon>
        <taxon>Dikarya</taxon>
        <taxon>Ascomycota</taxon>
        <taxon>Saccharomycotina</taxon>
        <taxon>Pichiomycetes</taxon>
        <taxon>Metschnikowiaceae</taxon>
        <taxon>Sungouiella</taxon>
    </lineage>
</organism>
<dbReference type="EMBL" id="LT635760">
    <property type="protein sequence ID" value="SGZ56063.1"/>
    <property type="molecule type" value="Genomic_DNA"/>
</dbReference>
<evidence type="ECO:0000256" key="5">
    <source>
        <dbReference type="SAM" id="MobiDB-lite"/>
    </source>
</evidence>
<keyword evidence="3" id="KW-0677">Repeat</keyword>
<dbReference type="STRING" id="45354.A0A1L0BXT2"/>
<dbReference type="InterPro" id="IPR015943">
    <property type="entry name" value="WD40/YVTN_repeat-like_dom_sf"/>
</dbReference>
<feature type="compositionally biased region" description="Basic and acidic residues" evidence="5">
    <location>
        <begin position="360"/>
        <end position="375"/>
    </location>
</feature>
<sequence length="382" mass="42337">MSAFTSSLGQSSLGQQSNLALQTTSAATGQELINDITINNGPEDSITDLAFSPQQDILAVASWDKKVRLYDIDPNTGNNQGRALYEHDGPVFSARWSSDGTRVCLGGADKQVKLFDLASQQTQQIGVHDAPVRVVRSVLCGPTNTEVVVSGSWDKTLKYWDMRSPQPISVIQLPERVYCMDLSQKLLVVGCAERHVCVIDLTNPQQIFKLVMSPLKYQTRSIACFPQGNGYAIASIEARCAIQYIDDAEQLKLGFSFRCHRKNSNGSPANSTRTTTGTSAETHLYPVNAISFHPIYGTFSTASTDGTFCFWDKDAKQRLKNFPYVGALITATAFNRNGTIYAYARSYDWSQGYQANRPDYPTDVKLHPLKDEETKQKKKTTR</sequence>
<dbReference type="Gene3D" id="2.130.10.10">
    <property type="entry name" value="YVTN repeat-like/Quinoprotein amine dehydrogenase"/>
    <property type="match status" value="1"/>
</dbReference>
<dbReference type="PROSITE" id="PS50082">
    <property type="entry name" value="WD_REPEATS_2"/>
    <property type="match status" value="4"/>
</dbReference>
<dbReference type="Proteomes" id="UP000182259">
    <property type="component" value="Chromosome IV"/>
</dbReference>